<sequence>MEQLASGTKDTTTLAERELTLMEMLISLFSAEKLSLVGIAPVELLKSLLDIIVARVRINTSDTLLPRLVRCILAIGSHIYYVDQTNDMIEIVINRIAEVQASAKLLDRSEVLGDAKTAVSWCQEAIRIMIACMTNLMLSSQPSFGMAIAPAMRDHSGNRPLTDLSGGANPSSSQVNTPNAIGGVAPTVIERSGRRNPVSPEIWQDSLPLLCEATYAVRAEYARSLVLYLRREFPASVRILTIGMGAEHGIHLKQARLGAIRFLHAMNATIYTLAISNRLGYAGPARPGAPTVAPMIQEIAPTPLYDSPAPATPNTAKSVKTPVRAVPTPRPLDRHADSPEQEERPGPPLQRRSSKLVSLPVHRLNGFALGETIAEHALAEDTNESMVVAAPEDYLALASIIETTLHALPIESGIIVIPMLIAIDNDAGQILVPRPSEDDEDDRHFSVQRRRACKEIVCAAWQEIATHYSMSELINTVEQIRVSFTRPLVVPSGPFREAQEGLFPPEQPSQFPAIHVSSPSRPVINSEYAIQRLALDLQFQLDVDLSSDEIVHELSKRWTVQEALENCTRHTVEEPGAGLSMSTSARRLRPDDAREILKDILKEKKPKQ</sequence>
<organism evidence="1 2">
    <name type="scientific">Naganishia cerealis</name>
    <dbReference type="NCBI Taxonomy" id="610337"/>
    <lineage>
        <taxon>Eukaryota</taxon>
        <taxon>Fungi</taxon>
        <taxon>Dikarya</taxon>
        <taxon>Basidiomycota</taxon>
        <taxon>Agaricomycotina</taxon>
        <taxon>Tremellomycetes</taxon>
        <taxon>Filobasidiales</taxon>
        <taxon>Filobasidiaceae</taxon>
        <taxon>Naganishia</taxon>
    </lineage>
</organism>
<name>A0ACC2VS38_9TREE</name>
<reference evidence="1" key="1">
    <citation type="submission" date="2023-04" db="EMBL/GenBank/DDBJ databases">
        <title>Draft Genome sequencing of Naganishia species isolated from polar environments using Oxford Nanopore Technology.</title>
        <authorList>
            <person name="Leo P."/>
            <person name="Venkateswaran K."/>
        </authorList>
    </citation>
    <scope>NUCLEOTIDE SEQUENCE</scope>
    <source>
        <strain evidence="1">MNA-CCFEE 5261</strain>
    </source>
</reference>
<accession>A0ACC2VS38</accession>
<gene>
    <name evidence="1" type="ORF">QFC19_005012</name>
</gene>
<comment type="caution">
    <text evidence="1">The sequence shown here is derived from an EMBL/GenBank/DDBJ whole genome shotgun (WGS) entry which is preliminary data.</text>
</comment>
<dbReference type="Proteomes" id="UP001241377">
    <property type="component" value="Unassembled WGS sequence"/>
</dbReference>
<proteinExistence type="predicted"/>
<evidence type="ECO:0000313" key="1">
    <source>
        <dbReference type="EMBL" id="KAJ9101931.1"/>
    </source>
</evidence>
<keyword evidence="2" id="KW-1185">Reference proteome</keyword>
<dbReference type="EMBL" id="JASBWR010000055">
    <property type="protein sequence ID" value="KAJ9101931.1"/>
    <property type="molecule type" value="Genomic_DNA"/>
</dbReference>
<protein>
    <submittedName>
        <fullName evidence="1">Uncharacterized protein</fullName>
    </submittedName>
</protein>
<evidence type="ECO:0000313" key="2">
    <source>
        <dbReference type="Proteomes" id="UP001241377"/>
    </source>
</evidence>